<feature type="domain" description="Glycosyltransferase 2-like" evidence="8">
    <location>
        <begin position="4"/>
        <end position="54"/>
    </location>
</feature>
<dbReference type="AlphaFoldDB" id="A0A0R3AUH2"/>
<evidence type="ECO:0000256" key="5">
    <source>
        <dbReference type="ARBA" id="ARBA00022692"/>
    </source>
</evidence>
<dbReference type="GO" id="GO:0005886">
    <property type="term" value="C:plasma membrane"/>
    <property type="evidence" value="ECO:0007669"/>
    <property type="project" value="TreeGrafter"/>
</dbReference>
<proteinExistence type="predicted"/>
<dbReference type="SUPFAM" id="SSF53448">
    <property type="entry name" value="Nucleotide-diphospho-sugar transferases"/>
    <property type="match status" value="1"/>
</dbReference>
<keyword evidence="3" id="KW-0328">Glycosyltransferase</keyword>
<evidence type="ECO:0000256" key="1">
    <source>
        <dbReference type="ARBA" id="ARBA00004141"/>
    </source>
</evidence>
<evidence type="ECO:0000313" key="9">
    <source>
        <dbReference type="EMBL" id="KRP73987.1"/>
    </source>
</evidence>
<evidence type="ECO:0000256" key="4">
    <source>
        <dbReference type="ARBA" id="ARBA00022679"/>
    </source>
</evidence>
<name>A0A0R3AUH2_9PSED</name>
<dbReference type="Pfam" id="PF00535">
    <property type="entry name" value="Glycos_transf_2"/>
    <property type="match status" value="1"/>
</dbReference>
<dbReference type="Gene3D" id="3.90.550.10">
    <property type="entry name" value="Spore Coat Polysaccharide Biosynthesis Protein SpsA, Chain A"/>
    <property type="match status" value="1"/>
</dbReference>
<protein>
    <recommendedName>
        <fullName evidence="8">Glycosyltransferase 2-like domain-containing protein</fullName>
    </recommendedName>
</protein>
<comment type="subcellular location">
    <subcellularLocation>
        <location evidence="1">Membrane</location>
        <topology evidence="1">Multi-pass membrane protein</topology>
    </subcellularLocation>
</comment>
<keyword evidence="4" id="KW-0808">Transferase</keyword>
<evidence type="ECO:0000256" key="3">
    <source>
        <dbReference type="ARBA" id="ARBA00022676"/>
    </source>
</evidence>
<comment type="caution">
    <text evidence="9">The sequence shown here is derived from an EMBL/GenBank/DDBJ whole genome shotgun (WGS) entry which is preliminary data.</text>
</comment>
<evidence type="ECO:0000313" key="10">
    <source>
        <dbReference type="Proteomes" id="UP000050852"/>
    </source>
</evidence>
<organism evidence="9 10">
    <name type="scientific">Pseudomonas paralactis</name>
    <dbReference type="NCBI Taxonomy" id="1615673"/>
    <lineage>
        <taxon>Bacteria</taxon>
        <taxon>Pseudomonadati</taxon>
        <taxon>Pseudomonadota</taxon>
        <taxon>Gammaproteobacteria</taxon>
        <taxon>Pseudomonadales</taxon>
        <taxon>Pseudomonadaceae</taxon>
        <taxon>Pseudomonas</taxon>
    </lineage>
</organism>
<dbReference type="GO" id="GO:0016757">
    <property type="term" value="F:glycosyltransferase activity"/>
    <property type="evidence" value="ECO:0007669"/>
    <property type="project" value="UniProtKB-KW"/>
</dbReference>
<keyword evidence="6" id="KW-1133">Transmembrane helix</keyword>
<keyword evidence="7" id="KW-0472">Membrane</keyword>
<keyword evidence="2" id="KW-0997">Cell inner membrane</keyword>
<keyword evidence="2" id="KW-1003">Cell membrane</keyword>
<evidence type="ECO:0000256" key="2">
    <source>
        <dbReference type="ARBA" id="ARBA00022519"/>
    </source>
</evidence>
<dbReference type="EMBL" id="JYLN01000002">
    <property type="protein sequence ID" value="KRP73987.1"/>
    <property type="molecule type" value="Genomic_DNA"/>
</dbReference>
<dbReference type="Proteomes" id="UP000050852">
    <property type="component" value="Unassembled WGS sequence"/>
</dbReference>
<dbReference type="InterPro" id="IPR050256">
    <property type="entry name" value="Glycosyltransferase_2"/>
</dbReference>
<keyword evidence="5" id="KW-0812">Transmembrane</keyword>
<dbReference type="PANTHER" id="PTHR48090:SF1">
    <property type="entry name" value="PROPHAGE BACTOPRENOL GLUCOSYL TRANSFERASE HOMOLOG"/>
    <property type="match status" value="1"/>
</dbReference>
<accession>A0A0R3AUH2</accession>
<evidence type="ECO:0000256" key="7">
    <source>
        <dbReference type="ARBA" id="ARBA00023136"/>
    </source>
</evidence>
<dbReference type="InterPro" id="IPR001173">
    <property type="entry name" value="Glyco_trans_2-like"/>
</dbReference>
<dbReference type="OrthoDB" id="9811884at2"/>
<dbReference type="InterPro" id="IPR029044">
    <property type="entry name" value="Nucleotide-diphossugar_trans"/>
</dbReference>
<reference evidence="9 10" key="1">
    <citation type="submission" date="2015-02" db="EMBL/GenBank/DDBJ databases">
        <title>Two Pseudomonas sp. nov., isolated from raw milk.</title>
        <authorList>
            <person name="Wenning M."/>
            <person name="von Neubeck M."/>
            <person name="Huptas C."/>
            <person name="Scherer S."/>
        </authorList>
    </citation>
    <scope>NUCLEOTIDE SEQUENCE [LARGE SCALE GENOMIC DNA]</scope>
    <source>
        <strain evidence="9 10">DSM 29164</strain>
    </source>
</reference>
<evidence type="ECO:0000259" key="8">
    <source>
        <dbReference type="Pfam" id="PF00535"/>
    </source>
</evidence>
<dbReference type="PANTHER" id="PTHR48090">
    <property type="entry name" value="UNDECAPRENYL-PHOSPHATE 4-DEOXY-4-FORMAMIDO-L-ARABINOSE TRANSFERASE-RELATED"/>
    <property type="match status" value="1"/>
</dbReference>
<evidence type="ECO:0000256" key="6">
    <source>
        <dbReference type="ARBA" id="ARBA00022989"/>
    </source>
</evidence>
<gene>
    <name evidence="9" type="ORF">TX23_06055</name>
</gene>
<sequence>MKISLIVPLFNEEQTVGVFYLAVRQDPLLQAYTVEMVFINDGSNDRTAQTAEVVLAKRRDRSSDGYLKRHSASLFYRLST</sequence>